<dbReference type="EMBL" id="VLKY01000005">
    <property type="protein sequence ID" value="TWI54973.1"/>
    <property type="molecule type" value="Genomic_DNA"/>
</dbReference>
<dbReference type="OrthoDB" id="20942at2"/>
<protein>
    <submittedName>
        <fullName evidence="1">Uncharacterized protein (DUF2267 family)</fullName>
    </submittedName>
</protein>
<proteinExistence type="predicted"/>
<dbReference type="InterPro" id="IPR018727">
    <property type="entry name" value="DUF2267"/>
</dbReference>
<name>A0A562QE45_9PSED</name>
<comment type="caution">
    <text evidence="1">The sequence shown here is derived from an EMBL/GenBank/DDBJ whole genome shotgun (WGS) entry which is preliminary data.</text>
</comment>
<dbReference type="Proteomes" id="UP000316905">
    <property type="component" value="Unassembled WGS sequence"/>
</dbReference>
<gene>
    <name evidence="1" type="ORF">IQ22_01881</name>
</gene>
<dbReference type="InterPro" id="IPR038282">
    <property type="entry name" value="DUF2267_sf"/>
</dbReference>
<dbReference type="Pfam" id="PF10025">
    <property type="entry name" value="DUF2267"/>
    <property type="match status" value="1"/>
</dbReference>
<organism evidence="1 2">
    <name type="scientific">Pseudomonas duriflava</name>
    <dbReference type="NCBI Taxonomy" id="459528"/>
    <lineage>
        <taxon>Bacteria</taxon>
        <taxon>Pseudomonadati</taxon>
        <taxon>Pseudomonadota</taxon>
        <taxon>Gammaproteobacteria</taxon>
        <taxon>Pseudomonadales</taxon>
        <taxon>Pseudomonadaceae</taxon>
        <taxon>Pseudomonas</taxon>
    </lineage>
</organism>
<evidence type="ECO:0000313" key="2">
    <source>
        <dbReference type="Proteomes" id="UP000316905"/>
    </source>
</evidence>
<accession>A0A562QE45</accession>
<keyword evidence="2" id="KW-1185">Reference proteome</keyword>
<evidence type="ECO:0000313" key="1">
    <source>
        <dbReference type="EMBL" id="TWI54973.1"/>
    </source>
</evidence>
<dbReference type="AlphaFoldDB" id="A0A562QE45"/>
<sequence>MQINVEPLDQSVKQALQWINEVDERMGTHNPRLAMTALQCTLQAVRRQLEPEQVAHLAKCLPIPLKGALFENWRPTAPRPAANRADFLSALQDTVFRNVGITVERAVKASIEVMCKRIPAETVAEFATRLPFDLRSLWSNEPLPYPGHGAV</sequence>
<dbReference type="Gene3D" id="1.10.490.110">
    <property type="entry name" value="Uncharacterized conserved protein DUF2267"/>
    <property type="match status" value="1"/>
</dbReference>
<dbReference type="RefSeq" id="WP_158635420.1">
    <property type="nucleotide sequence ID" value="NZ_VLKY01000005.1"/>
</dbReference>
<reference evidence="1 2" key="1">
    <citation type="journal article" date="2015" name="Stand. Genomic Sci.">
        <title>Genomic Encyclopedia of Bacterial and Archaeal Type Strains, Phase III: the genomes of soil and plant-associated and newly described type strains.</title>
        <authorList>
            <person name="Whitman W.B."/>
            <person name="Woyke T."/>
            <person name="Klenk H.P."/>
            <person name="Zhou Y."/>
            <person name="Lilburn T.G."/>
            <person name="Beck B.J."/>
            <person name="De Vos P."/>
            <person name="Vandamme P."/>
            <person name="Eisen J.A."/>
            <person name="Garrity G."/>
            <person name="Hugenholtz P."/>
            <person name="Kyrpides N.C."/>
        </authorList>
    </citation>
    <scope>NUCLEOTIDE SEQUENCE [LARGE SCALE GENOMIC DNA]</scope>
    <source>
        <strain evidence="1 2">CGMCC 1.6858</strain>
    </source>
</reference>